<feature type="region of interest" description="Disordered" evidence="2">
    <location>
        <begin position="354"/>
        <end position="384"/>
    </location>
</feature>
<feature type="compositionally biased region" description="Acidic residues" evidence="2">
    <location>
        <begin position="1817"/>
        <end position="1827"/>
    </location>
</feature>
<reference evidence="4" key="2">
    <citation type="submission" date="2021-04" db="EMBL/GenBank/DDBJ databases">
        <authorList>
            <person name="Podell S."/>
        </authorList>
    </citation>
    <scope>NUCLEOTIDE SEQUENCE</scope>
    <source>
        <strain evidence="4">Hildebrandi</strain>
    </source>
</reference>
<evidence type="ECO:0000256" key="2">
    <source>
        <dbReference type="SAM" id="MobiDB-lite"/>
    </source>
</evidence>
<feature type="region of interest" description="Disordered" evidence="2">
    <location>
        <begin position="685"/>
        <end position="719"/>
    </location>
</feature>
<evidence type="ECO:0000313" key="5">
    <source>
        <dbReference type="Proteomes" id="UP000693970"/>
    </source>
</evidence>
<feature type="region of interest" description="Disordered" evidence="2">
    <location>
        <begin position="3473"/>
        <end position="3525"/>
    </location>
</feature>
<feature type="compositionally biased region" description="Basic and acidic residues" evidence="2">
    <location>
        <begin position="1434"/>
        <end position="1449"/>
    </location>
</feature>
<comment type="similarity">
    <text evidence="1">Belongs to the DOCK family.</text>
</comment>
<dbReference type="EMBL" id="JAGRRH010000019">
    <property type="protein sequence ID" value="KAG7349218.1"/>
    <property type="molecule type" value="Genomic_DNA"/>
</dbReference>
<feature type="region of interest" description="Disordered" evidence="2">
    <location>
        <begin position="308"/>
        <end position="339"/>
    </location>
</feature>
<feature type="region of interest" description="Disordered" evidence="2">
    <location>
        <begin position="1792"/>
        <end position="1927"/>
    </location>
</feature>
<comment type="caution">
    <text evidence="4">The sequence shown here is derived from an EMBL/GenBank/DDBJ whole genome shotgun (WGS) entry which is preliminary data.</text>
</comment>
<feature type="compositionally biased region" description="Low complexity" evidence="2">
    <location>
        <begin position="358"/>
        <end position="377"/>
    </location>
</feature>
<feature type="compositionally biased region" description="Basic and acidic residues" evidence="2">
    <location>
        <begin position="624"/>
        <end position="641"/>
    </location>
</feature>
<feature type="compositionally biased region" description="Basic and acidic residues" evidence="2">
    <location>
        <begin position="1734"/>
        <end position="1749"/>
    </location>
</feature>
<feature type="region of interest" description="Disordered" evidence="2">
    <location>
        <begin position="734"/>
        <end position="765"/>
    </location>
</feature>
<feature type="region of interest" description="Disordered" evidence="2">
    <location>
        <begin position="3772"/>
        <end position="3797"/>
    </location>
</feature>
<feature type="compositionally biased region" description="Basic and acidic residues" evidence="2">
    <location>
        <begin position="1904"/>
        <end position="1913"/>
    </location>
</feature>
<feature type="compositionally biased region" description="Low complexity" evidence="2">
    <location>
        <begin position="3778"/>
        <end position="3790"/>
    </location>
</feature>
<dbReference type="PANTHER" id="PTHR23317">
    <property type="entry name" value="DEDICATOR OF CYTOKINESIS DOCK"/>
    <property type="match status" value="1"/>
</dbReference>
<keyword evidence="5" id="KW-1185">Reference proteome</keyword>
<feature type="region of interest" description="Disordered" evidence="2">
    <location>
        <begin position="593"/>
        <end position="641"/>
    </location>
</feature>
<feature type="compositionally biased region" description="Low complexity" evidence="2">
    <location>
        <begin position="702"/>
        <end position="712"/>
    </location>
</feature>
<feature type="region of interest" description="Disordered" evidence="2">
    <location>
        <begin position="3663"/>
        <end position="3707"/>
    </location>
</feature>
<feature type="region of interest" description="Disordered" evidence="2">
    <location>
        <begin position="1402"/>
        <end position="1449"/>
    </location>
</feature>
<evidence type="ECO:0000313" key="4">
    <source>
        <dbReference type="EMBL" id="KAG7349218.1"/>
    </source>
</evidence>
<feature type="region of interest" description="Disordered" evidence="2">
    <location>
        <begin position="3447"/>
        <end position="3466"/>
    </location>
</feature>
<evidence type="ECO:0000259" key="3">
    <source>
        <dbReference type="PROSITE" id="PS51650"/>
    </source>
</evidence>
<feature type="region of interest" description="Disordered" evidence="2">
    <location>
        <begin position="3190"/>
        <end position="3241"/>
    </location>
</feature>
<proteinExistence type="inferred from homology"/>
<feature type="compositionally biased region" description="Polar residues" evidence="2">
    <location>
        <begin position="662"/>
        <end position="679"/>
    </location>
</feature>
<dbReference type="InterPro" id="IPR026791">
    <property type="entry name" value="DOCK"/>
</dbReference>
<feature type="region of interest" description="Disordered" evidence="2">
    <location>
        <begin position="1699"/>
        <end position="1749"/>
    </location>
</feature>
<feature type="compositionally biased region" description="Basic and acidic residues" evidence="2">
    <location>
        <begin position="1869"/>
        <end position="1879"/>
    </location>
</feature>
<dbReference type="PROSITE" id="PS51650">
    <property type="entry name" value="C2_DOCK"/>
    <property type="match status" value="1"/>
</dbReference>
<dbReference type="GO" id="GO:0007264">
    <property type="term" value="P:small GTPase-mediated signal transduction"/>
    <property type="evidence" value="ECO:0007669"/>
    <property type="project" value="InterPro"/>
</dbReference>
<dbReference type="InterPro" id="IPR027007">
    <property type="entry name" value="C2_DOCK-type_domain"/>
</dbReference>
<feature type="compositionally biased region" description="Low complexity" evidence="2">
    <location>
        <begin position="3216"/>
        <end position="3234"/>
    </location>
</feature>
<dbReference type="OrthoDB" id="206534at2759"/>
<feature type="compositionally biased region" description="Polar residues" evidence="2">
    <location>
        <begin position="3190"/>
        <end position="3200"/>
    </location>
</feature>
<feature type="region of interest" description="Disordered" evidence="2">
    <location>
        <begin position="429"/>
        <end position="460"/>
    </location>
</feature>
<feature type="compositionally biased region" description="Basic and acidic residues" evidence="2">
    <location>
        <begin position="3508"/>
        <end position="3518"/>
    </location>
</feature>
<dbReference type="Proteomes" id="UP000693970">
    <property type="component" value="Unassembled WGS sequence"/>
</dbReference>
<dbReference type="GO" id="GO:0005085">
    <property type="term" value="F:guanyl-nucleotide exchange factor activity"/>
    <property type="evidence" value="ECO:0007669"/>
    <property type="project" value="InterPro"/>
</dbReference>
<reference evidence="4" key="1">
    <citation type="journal article" date="2021" name="Sci. Rep.">
        <title>Diploid genomic architecture of Nitzschia inconspicua, an elite biomass production diatom.</title>
        <authorList>
            <person name="Oliver A."/>
            <person name="Podell S."/>
            <person name="Pinowska A."/>
            <person name="Traller J.C."/>
            <person name="Smith S.R."/>
            <person name="McClure R."/>
            <person name="Beliaev A."/>
            <person name="Bohutskyi P."/>
            <person name="Hill E.A."/>
            <person name="Rabines A."/>
            <person name="Zheng H."/>
            <person name="Allen L.Z."/>
            <person name="Kuo A."/>
            <person name="Grigoriev I.V."/>
            <person name="Allen A.E."/>
            <person name="Hazlebeck D."/>
            <person name="Allen E.E."/>
        </authorList>
    </citation>
    <scope>NUCLEOTIDE SEQUENCE</scope>
    <source>
        <strain evidence="4">Hildebrandi</strain>
    </source>
</reference>
<dbReference type="PANTHER" id="PTHR23317:SF76">
    <property type="entry name" value="LD20667P"/>
    <property type="match status" value="1"/>
</dbReference>
<name>A0A9K3KUC8_9STRA</name>
<feature type="compositionally biased region" description="Polar residues" evidence="2">
    <location>
        <begin position="685"/>
        <end position="698"/>
    </location>
</feature>
<gene>
    <name evidence="4" type="ORF">IV203_011815</name>
</gene>
<organism evidence="4 5">
    <name type="scientific">Nitzschia inconspicua</name>
    <dbReference type="NCBI Taxonomy" id="303405"/>
    <lineage>
        <taxon>Eukaryota</taxon>
        <taxon>Sar</taxon>
        <taxon>Stramenopiles</taxon>
        <taxon>Ochrophyta</taxon>
        <taxon>Bacillariophyta</taxon>
        <taxon>Bacillariophyceae</taxon>
        <taxon>Bacillariophycidae</taxon>
        <taxon>Bacillariales</taxon>
        <taxon>Bacillariaceae</taxon>
        <taxon>Nitzschia</taxon>
    </lineage>
</organism>
<feature type="domain" description="C2 DOCK-type" evidence="3">
    <location>
        <begin position="1198"/>
        <end position="1404"/>
    </location>
</feature>
<feature type="region of interest" description="Disordered" evidence="2">
    <location>
        <begin position="660"/>
        <end position="679"/>
    </location>
</feature>
<accession>A0A9K3KUC8</accession>
<feature type="region of interest" description="Disordered" evidence="2">
    <location>
        <begin position="2479"/>
        <end position="2502"/>
    </location>
</feature>
<sequence length="3797" mass="418378">MPQPNPNDSGRQREEINAFAAMANGDFDFAAALGNAGENATGTFDFSSNQKKDDAANDIQSFGALARGEASVDDDDKASFGKLAQQPLNSGTFSKFDSIGASNSLKDVTNPLRDSNLEAAALALDTEDRPSALNNRQRSVSVAAAGANFPGIAAANSFGTFANNSDKGGIGGPATKNVKIANQSPMHTQRVTLPRPLFFGPNLPPRVVKDAKQIVRKALAEQRAILQEGDSNSNKKRPSAGIRVGQLPPPVRNLVSAIECYGYGIDIVEGNEDETKDDVIVYQGSPFLSVYCPKWSGLEDLQRPALLQTRSTTENTNLSGTDYGDGSTNDGSEGEEDLNESFRAVARASGFLTDTAESTQEQQPRPPQQGAGQPSSSFPFSVLDGDDDGLVILNKNHTATTGTMTTANASSVGSSNMSERDIFSLFARRGSSDESGSGTGPTTPRGSVASPGMGGGACHRGSLTLEQALNNSGGNLNAPPMTDQEIFTQWVQQSPANVVTNPNSNSTGTVNFTETAGNNSFFRASFNFVAPTMSDDSDDDSVVGSEMIKKVGVSEHLHAALASLEEQNANDDAGAGNGGDDAAEMTHVPLTQDGGRPLSNHELMDGHAPLFGIDDPPLPSESDLGSHETREEQQKSKEQRRIQTIIEKCCPQNVFGPLACPNPSTSPDDNHSWNSMSTPLQRHLSNMDSTASGKSNTKMQDDSSAATTSSGKSGKRGVPFQELVTAKVYDPRTRFGWWNKGSDEGEETNGDPVKGGETNSDDEVPVEPPIQLPPWEHAANTILVRTPLSPTPEKLHEQNRPLSELHPATSLAQALPFVSDRPPSYRYLQVDTQTVSFPALGGEAEPLFCSIAIYHVETVAQTVADRGMSPVPDLQRCGKVTETLNFDFVNDPDVERRCRGSLCPYSSRNDVEVTMGTRCGVFPLPSNLSVHHLYVIMTVSKVISEGRDFEPYLRPKSSTGDKFDIEILRAKAAKAAENHGKFVIPFAFGVAPLLQVFGADIPRIPSSRAVQIPLFRFNAGLGDRQIIDHIMVMLYPKADHRASGVGGPAPVTNGGTAMLVMRSFGYLGLHEVVSRKSSLARDRLVDFTGEIQLRRREDVTGEESTGSYQSSELPQTQVPWRNQFVAEATKHGGRCLEESRNNAIEVSTSILYAQELAPLPLLSTPLGRPSISPSFPKSRGRGISSGEDIEPYFHTTFCNEVVCNPRLLHNCPKGNIVVKVEMREMEWSPDHNAFFAHPPSCGPVVHNPRRGSFLIQGAYTSCSVRCSDPHFLDEFKMKLPLILESNGQRSHCIFFTVYRLSFSSRKKWSRRLLSTKRSSRKVDEIAGELVGESGEVSNESKDCHLIQLGCGFLPVEKQQALLENGNHDVKIAFYARKLLPSFCEKEGMDPDTILVSESLEGKLDQGPNEDNATEEGGSQGSGRHFLDTASAASHSERETVSDSVDESKMKVSRRPSAILLQVRVSVQSSLHSQNPTLNEFLSQDPDVSLPLKATGSKMEAFLRQGKEEIVRRLNASLASAPSEHHQYEAKRLMISTVDIAKSDMCSVGDISTHLLRVAKQLWKITIVGTGNHDLEWANPASTLPLRVNAFATLLQILGSSTLYMSKRGVTQLDGSSKWNFVALGRVLSLIFDEEKMFGIHGEEAISEDLLARFSGSRREDTKVQNIKKRSKRHVRSNFEFFNNGAAGGGTESLGAVAEGEMVNSSPDRRSSASDLVAVPRPESSDDDSSPLLTLERRDRQNLDDDTPKVDSLADFRSALHAGTRDGEFDDGIHKGQFTGNTAADSWIKAFGGSSGGASRRWMTAPSPGLATIREDGGVDEEEDEVDGDTASKLVGPLDQLSSEIRPSKNPVRQFRVPKRSKNSSSTSGEKLDEGSENDSKGPFPPSGEELAFKLTPPKLLPVHSLDKKEDSREKAKKRGQTLPTTDADMINAGSSFLDAIEKSLGLSAFAQGGKKKNVFSASITKPAVPSESIEKFDESMGALEQEMNLCLKLPSFVDRLAALGNSEVKHGRWFPFAYEVIIMQWVAILLEQQPLMDSSRDLRSHDANTEVNETLAEASSRTSGAIIACAPVLFEVIKQSLGARVGMLVRRFARRTRHFYPPLVTLDDSMMANLEQLIAIITDACLDSRNFDAWETLQNCVDVNDSIVCFLRDMFAFIDPACVHHLTMVYWSRLVARDGRQWQDRDSNIGLRVSWEITKLQMNAVSAFVRFHDLIRINSPQMNNWSDWWTSAPVWSMVAFFDEVVDRYENFGLPSIVTDPTSQGRTEFPRMRPHWLVEIIVDICLAGIEHAEQNIQRRSSSLLFEMFWSQAQKSLREGYCPVVASMYITFIEKVATRTNYLATCFSAKSQVRQDLILCVVFVLQSAPHGLLRALWRKLFSRSPGKGQLEKYGGTIPKATDQIRGVNESELSGKSVRMDTAGPDIFDMFGLLNVCLSTVEYEGCDEHAEVDERNDTDGPIGYWRKEFLLTRGRDTNDAARRRRLMSYGKPAKNEKDGASEENDYATTSSRKWLSHDASIVLIRTAQQIVREFRFVLEPTEGSQSLFNPARRKARIDQSKMYRSSVSSMDSNGVSGDEAEMNFSYTDTVIFVRGATSVYLNSLVLRESDIALVKTLNAAVEIIKIFGIKIFNEAVGETLQHWLRMITFHCGSRRAEVRIPASDFMELILRSTWDCFGSFFRIRIPLLAVQTEVMERIVATAIARHYRDQRKIGKGIDLFSNASAEASLTPLWRTTDRLHHQSASQNVAFRSSLVRLAEKLKKLHRAYIAAHALSFQSRSRNRQHIGDSDPNAPKSIESETLVRANRISVIRVVNTSAGYSKQFLGIHGVSREHASLAHHEAVEDAFLDAADVFSPTELPDHRIAWLRKLAQFHASRNKSAEEATCHYMIYFTLNRSSRLSGYLWSSSPFLPWIDNMSDGIHLEGPAGDPDDGSEFEIPELDYGHQIDKTNSFRRIFYRNENSIRLNAGELEGDSKTPFFGVSMTSEYLRTTPWISMKEMEANMLEEAEAAGDLFKKAGVIVSSRYMWSLAAQYFADKYMYGKLAQIYERLARTIVVQIPTIDSTLQQEVNIGIPIGRFYRVWFHGGAPDELIGAEFVYRTATNITLSKFGKELRDVIRCIIPENTPIHLVLDGRSEESLQPSFNRMGGTPLEPVRVKVTPLRPVVENASRIRGLPEWFKLYIEAAFSGQTSRSWQTNGNINHPSKKDPVRSRHHHTRSYSAYHSSSGSMSVHNPSSRNGYSGNDHRHIKVDSALEGELVGADKFWFIQPINKERSQGSRDWLKSSTGDFAEKTLRVTQLQVGQSFPACVSRQTVVHRIVFTQSPLEAAVDNMCQWCAVLFRTAIASNGIAVLGVSADPGIGIDAAKVVSECMHTSRVKEIGLLLRKNANIEEEDDDVMQSYDRLSDDEIKKYQLKLARSLVVFMELLHLLISRNRDLLLDVIQTRKKAEGGRHSRDISMGSFGPSAKNRTMAADVSLPGTLGGSGDRSRQGDQGHRRNGSGTNESVASSQDDRSREDMSTSKRLSNADEYASVYSNKRQQSVVTVSEDYSGNTIMSLRDPATERVRTDSAIGIQRELQLAFINLAKDLFPMIYGIMESDTPRWLKQCCQDNYFSAYTYRGAKIPIGEELTFEDVNISSIGSDDVGFGDSKYSQIMRYGGTTSGERLGLIPSLSRSDRSHSQQSSHGQPPLSPGGSIGSSSVHSKGSDAGRSRPIIAQKWDEEVFVSEENLCKLFGVSFDRHGDSTWISNPSRAGNDSCRIPLPDRSIDMRLRFGIPPAETNSSSNTSPMPSTGILSSSP</sequence>
<evidence type="ECO:0000256" key="1">
    <source>
        <dbReference type="PROSITE-ProRule" id="PRU00983"/>
    </source>
</evidence>
<protein>
    <submittedName>
        <fullName evidence="4">Dock homology region 2 domain containing protein</fullName>
    </submittedName>
</protein>
<feature type="compositionally biased region" description="Basic and acidic residues" evidence="2">
    <location>
        <begin position="3484"/>
        <end position="3493"/>
    </location>
</feature>
<feature type="compositionally biased region" description="Polar residues" evidence="2">
    <location>
        <begin position="3497"/>
        <end position="3507"/>
    </location>
</feature>
<feature type="compositionally biased region" description="Polar residues" evidence="2">
    <location>
        <begin position="308"/>
        <end position="331"/>
    </location>
</feature>
<feature type="compositionally biased region" description="Low complexity" evidence="2">
    <location>
        <begin position="433"/>
        <end position="447"/>
    </location>
</feature>